<keyword evidence="3" id="KW-0175">Coiled coil</keyword>
<comment type="similarity">
    <text evidence="2">Belongs to the YbaB/EbfC family.</text>
</comment>
<reference evidence="5" key="1">
    <citation type="submission" date="2017-09" db="EMBL/GenBank/DDBJ databases">
        <title>Depth-based differentiation of microbial function through sediment-hosted aquifers and enrichment of novel symbionts in the deep terrestrial subsurface.</title>
        <authorList>
            <person name="Probst A.J."/>
            <person name="Ladd B."/>
            <person name="Jarett J.K."/>
            <person name="Geller-Mcgrath D.E."/>
            <person name="Sieber C.M.K."/>
            <person name="Emerson J.B."/>
            <person name="Anantharaman K."/>
            <person name="Thomas B.C."/>
            <person name="Malmstrom R."/>
            <person name="Stieglmeier M."/>
            <person name="Klingl A."/>
            <person name="Woyke T."/>
            <person name="Ryan C.M."/>
            <person name="Banfield J.F."/>
        </authorList>
    </citation>
    <scope>NUCLEOTIDE SEQUENCE [LARGE SCALE GENOMIC DNA]</scope>
</reference>
<dbReference type="InterPro" id="IPR036894">
    <property type="entry name" value="YbaB-like_sf"/>
</dbReference>
<evidence type="ECO:0000256" key="2">
    <source>
        <dbReference type="HAMAP-Rule" id="MF_00274"/>
    </source>
</evidence>
<dbReference type="InterPro" id="IPR004401">
    <property type="entry name" value="YbaB/EbfC"/>
</dbReference>
<sequence length="97" mass="10651">MFNKLKNIKDLRSQAKQMQAQFADITAEADAAWGKVKVKVNGNQQMVSVNIDPEMLTDKEKLQDAIIEASNSAMKKVQKEAAIAMQKSGNFNLPGLG</sequence>
<dbReference type="Pfam" id="PF02575">
    <property type="entry name" value="YbaB_DNA_bd"/>
    <property type="match status" value="1"/>
</dbReference>
<feature type="coiled-coil region" evidence="3">
    <location>
        <begin position="1"/>
        <end position="28"/>
    </location>
</feature>
<protein>
    <recommendedName>
        <fullName evidence="2">Nucleoid-associated protein COT97_03610</fullName>
    </recommendedName>
</protein>
<evidence type="ECO:0000313" key="5">
    <source>
        <dbReference type="Proteomes" id="UP000229901"/>
    </source>
</evidence>
<evidence type="ECO:0000256" key="1">
    <source>
        <dbReference type="ARBA" id="ARBA00023125"/>
    </source>
</evidence>
<dbReference type="SUPFAM" id="SSF82607">
    <property type="entry name" value="YbaB-like"/>
    <property type="match status" value="1"/>
</dbReference>
<accession>A0A2H0V4L1</accession>
<dbReference type="Gene3D" id="3.30.1310.10">
    <property type="entry name" value="Nucleoid-associated protein YbaB-like domain"/>
    <property type="match status" value="1"/>
</dbReference>
<comment type="subcellular location">
    <subcellularLocation>
        <location evidence="2">Cytoplasm</location>
        <location evidence="2">Nucleoid</location>
    </subcellularLocation>
</comment>
<dbReference type="PANTHER" id="PTHR33449">
    <property type="entry name" value="NUCLEOID-ASSOCIATED PROTEIN YBAB"/>
    <property type="match status" value="1"/>
</dbReference>
<comment type="function">
    <text evidence="2">Binds to DNA and alters its conformation. May be involved in regulation of gene expression, nucleoid organization and DNA protection.</text>
</comment>
<comment type="subunit">
    <text evidence="2">Homodimer.</text>
</comment>
<dbReference type="GO" id="GO:0003677">
    <property type="term" value="F:DNA binding"/>
    <property type="evidence" value="ECO:0007669"/>
    <property type="project" value="UniProtKB-UniRule"/>
</dbReference>
<dbReference type="HAMAP" id="MF_00274">
    <property type="entry name" value="DNA_YbaB_EbfC"/>
    <property type="match status" value="1"/>
</dbReference>
<dbReference type="PIRSF" id="PIRSF004555">
    <property type="entry name" value="UCP004555"/>
    <property type="match status" value="1"/>
</dbReference>
<dbReference type="GO" id="GO:0043590">
    <property type="term" value="C:bacterial nucleoid"/>
    <property type="evidence" value="ECO:0007669"/>
    <property type="project" value="UniProtKB-UniRule"/>
</dbReference>
<evidence type="ECO:0000256" key="3">
    <source>
        <dbReference type="SAM" id="Coils"/>
    </source>
</evidence>
<dbReference type="GO" id="GO:0005829">
    <property type="term" value="C:cytosol"/>
    <property type="evidence" value="ECO:0007669"/>
    <property type="project" value="TreeGrafter"/>
</dbReference>
<evidence type="ECO:0000313" key="4">
    <source>
        <dbReference type="EMBL" id="PIR93998.1"/>
    </source>
</evidence>
<dbReference type="AlphaFoldDB" id="A0A2H0V4L1"/>
<name>A0A2H0V4L1_9BACT</name>
<gene>
    <name evidence="4" type="ORF">COT97_03610</name>
</gene>
<dbReference type="NCBIfam" id="TIGR00103">
    <property type="entry name" value="DNA_YbaB_EbfC"/>
    <property type="match status" value="1"/>
</dbReference>
<keyword evidence="2" id="KW-0963">Cytoplasm</keyword>
<proteinExistence type="inferred from homology"/>
<comment type="caution">
    <text evidence="4">The sequence shown here is derived from an EMBL/GenBank/DDBJ whole genome shotgun (WGS) entry which is preliminary data.</text>
</comment>
<dbReference type="PANTHER" id="PTHR33449:SF1">
    <property type="entry name" value="NUCLEOID-ASSOCIATED PROTEIN YBAB"/>
    <property type="match status" value="1"/>
</dbReference>
<keyword evidence="1 2" id="KW-0238">DNA-binding</keyword>
<organism evidence="4 5">
    <name type="scientific">Candidatus Falkowbacteria bacterium CG10_big_fil_rev_8_21_14_0_10_39_11</name>
    <dbReference type="NCBI Taxonomy" id="1974565"/>
    <lineage>
        <taxon>Bacteria</taxon>
        <taxon>Candidatus Falkowiibacteriota</taxon>
    </lineage>
</organism>
<dbReference type="EMBL" id="PFAP01000024">
    <property type="protein sequence ID" value="PIR93998.1"/>
    <property type="molecule type" value="Genomic_DNA"/>
</dbReference>
<dbReference type="Proteomes" id="UP000229901">
    <property type="component" value="Unassembled WGS sequence"/>
</dbReference>